<accession>A0A6G6J8K7</accession>
<feature type="signal peptide" evidence="1">
    <location>
        <begin position="1"/>
        <end position="20"/>
    </location>
</feature>
<dbReference type="RefSeq" id="WP_017520038.1">
    <property type="nucleotide sequence ID" value="NZ_CP049142.1"/>
</dbReference>
<feature type="chain" id="PRO_5026091702" evidence="1">
    <location>
        <begin position="21"/>
        <end position="265"/>
    </location>
</feature>
<dbReference type="Proteomes" id="UP000501063">
    <property type="component" value="Plasmid pPniHBP1_1"/>
</dbReference>
<gene>
    <name evidence="2" type="ORF">G5B91_34980</name>
</gene>
<organism evidence="2 3">
    <name type="scientific">Pseudomonas nitroreducens</name>
    <dbReference type="NCBI Taxonomy" id="46680"/>
    <lineage>
        <taxon>Bacteria</taxon>
        <taxon>Pseudomonadati</taxon>
        <taxon>Pseudomonadota</taxon>
        <taxon>Gammaproteobacteria</taxon>
        <taxon>Pseudomonadales</taxon>
        <taxon>Pseudomonadaceae</taxon>
        <taxon>Pseudomonas</taxon>
    </lineage>
</organism>
<keyword evidence="1" id="KW-0732">Signal</keyword>
<proteinExistence type="predicted"/>
<protein>
    <submittedName>
        <fullName evidence="2">Uncharacterized protein</fullName>
    </submittedName>
</protein>
<evidence type="ECO:0000313" key="2">
    <source>
        <dbReference type="EMBL" id="QIE91537.1"/>
    </source>
</evidence>
<geneLocation type="plasmid" evidence="3">
    <name>ppnihbp1_1</name>
</geneLocation>
<keyword evidence="2" id="KW-0614">Plasmid</keyword>
<dbReference type="EMBL" id="CP049142">
    <property type="protein sequence ID" value="QIE91537.1"/>
    <property type="molecule type" value="Genomic_DNA"/>
</dbReference>
<reference evidence="2 3" key="1">
    <citation type="submission" date="2020-02" db="EMBL/GenBank/DDBJ databases">
        <title>Integrative conjugative elements (ICEs) and plasmids drive adaptation of Pseudomonas nitroreducens strain HBP1 to wastewater environment.</title>
        <authorList>
            <person name="Sentchilo V."/>
            <person name="Carraro N."/>
            <person name="Bertelli C."/>
            <person name="van der Meer J.R."/>
        </authorList>
    </citation>
    <scope>NUCLEOTIDE SEQUENCE [LARGE SCALE GENOMIC DNA]</scope>
    <source>
        <strain evidence="2 3">HBP1</strain>
        <plasmid evidence="3">ppnihbp1_1</plasmid>
    </source>
</reference>
<evidence type="ECO:0000313" key="3">
    <source>
        <dbReference type="Proteomes" id="UP000501063"/>
    </source>
</evidence>
<evidence type="ECO:0000256" key="1">
    <source>
        <dbReference type="SAM" id="SignalP"/>
    </source>
</evidence>
<dbReference type="AlphaFoldDB" id="A0A6G6J8K7"/>
<sequence length="265" mass="29392">MKKRLIAAAIIAAVTTTAFAADEKCNRNPRTVVYNNTPVEVFISNDTQRAEVLFPEPYLDGIYLEVTQGMDFYPSPIKNKLAFQATDPLYTGLAYVDGPSKQTYILKLITRPGCADSQVTISGQPIPDRSAMARDSKGRVKGLMNYLYDGKLPSGYREQDFSRLSEADRVVFRQGSLEFKLRSQVVGPKYIGTTYEVINNGRTATKVAIDQIDYGNKAVKEALGIARQVSMLPSSRILGPSPEYITEVYGESHRGLLFIVSEKVQ</sequence>
<dbReference type="KEGG" id="pnt:G5B91_34980"/>
<name>A0A6G6J8K7_PSENT</name>